<comment type="catalytic activity">
    <reaction evidence="1">
        <text>Hydrolysis of terminal, non-reducing alpha-D-galactose residues in alpha-D-galactosides, including galactose oligosaccharides, galactomannans and galactolipids.</text>
        <dbReference type="EC" id="3.2.1.22"/>
    </reaction>
</comment>
<dbReference type="STRING" id="1093900.A0A507B4M4"/>
<dbReference type="RefSeq" id="XP_030993261.1">
    <property type="nucleotide sequence ID" value="XM_031142540.1"/>
</dbReference>
<dbReference type="GO" id="GO:0004557">
    <property type="term" value="F:alpha-galactosidase activity"/>
    <property type="evidence" value="ECO:0007669"/>
    <property type="project" value="UniProtKB-EC"/>
</dbReference>
<dbReference type="EC" id="3.2.1.22" evidence="2"/>
<dbReference type="GeneID" id="41975208"/>
<dbReference type="GO" id="GO:0016052">
    <property type="term" value="P:carbohydrate catabolic process"/>
    <property type="evidence" value="ECO:0007669"/>
    <property type="project" value="InterPro"/>
</dbReference>
<comment type="caution">
    <text evidence="6">The sequence shown here is derived from an EMBL/GenBank/DDBJ whole genome shotgun (WGS) entry which is preliminary data.</text>
</comment>
<evidence type="ECO:0000256" key="2">
    <source>
        <dbReference type="ARBA" id="ARBA00012755"/>
    </source>
</evidence>
<dbReference type="PRINTS" id="PR00743">
    <property type="entry name" value="GLHYDRLASE36"/>
</dbReference>
<dbReference type="EMBL" id="SKBQ01000048">
    <property type="protein sequence ID" value="TPX11550.1"/>
    <property type="molecule type" value="Genomic_DNA"/>
</dbReference>
<dbReference type="InterPro" id="IPR031704">
    <property type="entry name" value="Glyco_hydro_36_N"/>
</dbReference>
<dbReference type="Pfam" id="PF02065">
    <property type="entry name" value="Melibiase"/>
    <property type="match status" value="1"/>
</dbReference>
<keyword evidence="3" id="KW-0378">Hydrolase</keyword>
<dbReference type="InterPro" id="IPR002252">
    <property type="entry name" value="Glyco_hydro_36"/>
</dbReference>
<dbReference type="PANTHER" id="PTHR43053:SF3">
    <property type="entry name" value="ALPHA-GALACTOSIDASE C-RELATED"/>
    <property type="match status" value="1"/>
</dbReference>
<dbReference type="InterPro" id="IPR050985">
    <property type="entry name" value="Alpha-glycosidase_related"/>
</dbReference>
<dbReference type="InterPro" id="IPR038417">
    <property type="entry name" value="Alpga-gal_N_sf"/>
</dbReference>
<dbReference type="OrthoDB" id="5795902at2759"/>
<dbReference type="Gene3D" id="2.70.98.60">
    <property type="entry name" value="alpha-galactosidase from lactobacil brevis"/>
    <property type="match status" value="1"/>
</dbReference>
<dbReference type="SUPFAM" id="SSF51445">
    <property type="entry name" value="(Trans)glycosidases"/>
    <property type="match status" value="1"/>
</dbReference>
<sequence>MGSQFNKQDIIFGNDAVKAIIRVDENGAVFLDDIVTTGTKARPSASRYFDNHSLPLAEIRLTGEGNHTSKSSKSLVASYIGKRLQYRKHQEERHAESRVTTLDIEMYDDKTQITVTSHLTVYDDIPVVRSSATVRNDSDEKITVSQVSSLVVGGLARSKEWWNDYVISEANNTWFREAQWKDTSLPDAGIDDFGIYGMPDAHFASIASYSVSNHGTFSTQGHLPMGMLKRRDNTETWLWQIENNGSWRWEIGDYKDNVYLAASGPNATDHEWWQKLSPGDSFTSVTAAVCHLEGNADTAFAALTQYRRRIRRPHEDNSIFFNDYMNCLMGDPSDEKVLALVDPVAKSGAEYFVIDCGWYADDSNWWDDVGEWEPSKKRFPMGFEKLLGKIREKGLKPGLWIEPEVIGVRSIMAKNLPDEAFFQRDGKRILEKNRYHLDFRHPAVIKRMDEVIDRLVNEYGACYLKFDYNVEIVQGTDVGGVSGGVGQLDHNRAYLAWVGRLLDRHKDLVIENCSSGAQRMDYASLAVHTLQSTSDQQDPVRYAAIAAAIPTAVIPEQGATWAYPQPDWSDETNAMTVVNSLLGRIHLSGRLDIMPEEQLKLIYDGMKVYQGIRGDIPSALPFWPLGLPKWHDDWLSLGLMTAPSKDLRSKKCYVSVWRRGGQEQCSLPISPLKGEQNVKVELLYPAGFASEAEWDATASAIQVRLSPKVCARLYCLQVE</sequence>
<dbReference type="AlphaFoldDB" id="A0A507B4M4"/>
<name>A0A507B4M4_9PEZI</name>
<proteinExistence type="predicted"/>
<dbReference type="InterPro" id="IPR013785">
    <property type="entry name" value="Aldolase_TIM"/>
</dbReference>
<evidence type="ECO:0000259" key="5">
    <source>
        <dbReference type="Pfam" id="PF16875"/>
    </source>
</evidence>
<evidence type="ECO:0000313" key="7">
    <source>
        <dbReference type="Proteomes" id="UP000319257"/>
    </source>
</evidence>
<feature type="domain" description="Glycosyl hydrolase family 36 N-terminal" evidence="5">
    <location>
        <begin position="93"/>
        <end position="152"/>
    </location>
</feature>
<keyword evidence="7" id="KW-1185">Reference proteome</keyword>
<evidence type="ECO:0000256" key="1">
    <source>
        <dbReference type="ARBA" id="ARBA00001255"/>
    </source>
</evidence>
<dbReference type="PANTHER" id="PTHR43053">
    <property type="entry name" value="GLYCOSIDASE FAMILY 31"/>
    <property type="match status" value="1"/>
</dbReference>
<dbReference type="InterPro" id="IPR017853">
    <property type="entry name" value="GH"/>
</dbReference>
<evidence type="ECO:0000313" key="6">
    <source>
        <dbReference type="EMBL" id="TPX11550.1"/>
    </source>
</evidence>
<evidence type="ECO:0000256" key="4">
    <source>
        <dbReference type="ARBA" id="ARBA00023295"/>
    </source>
</evidence>
<keyword evidence="4" id="KW-0326">Glycosidase</keyword>
<reference evidence="6 7" key="1">
    <citation type="submission" date="2019-06" db="EMBL/GenBank/DDBJ databases">
        <title>Draft genome sequence of the filamentous fungus Phialemoniopsis curvata isolated from diesel fuel.</title>
        <authorList>
            <person name="Varaljay V.A."/>
            <person name="Lyon W.J."/>
            <person name="Crouch A.L."/>
            <person name="Drake C.E."/>
            <person name="Hollomon J.M."/>
            <person name="Nadeau L.J."/>
            <person name="Nunn H.S."/>
            <person name="Stevenson B.S."/>
            <person name="Bojanowski C.L."/>
            <person name="Crookes-Goodson W.J."/>
        </authorList>
    </citation>
    <scope>NUCLEOTIDE SEQUENCE [LARGE SCALE GENOMIC DNA]</scope>
    <source>
        <strain evidence="6 7">D216</strain>
    </source>
</reference>
<dbReference type="Pfam" id="PF16875">
    <property type="entry name" value="Glyco_hydro_36N"/>
    <property type="match status" value="1"/>
</dbReference>
<dbReference type="CDD" id="cd14791">
    <property type="entry name" value="GH36"/>
    <property type="match status" value="1"/>
</dbReference>
<gene>
    <name evidence="6" type="ORF">E0L32_007761</name>
</gene>
<accession>A0A507B4M4</accession>
<evidence type="ECO:0000256" key="3">
    <source>
        <dbReference type="ARBA" id="ARBA00022801"/>
    </source>
</evidence>
<protein>
    <recommendedName>
        <fullName evidence="2">alpha-galactosidase</fullName>
        <ecNumber evidence="2">3.2.1.22</ecNumber>
    </recommendedName>
</protein>
<organism evidence="6 7">
    <name type="scientific">Thyridium curvatum</name>
    <dbReference type="NCBI Taxonomy" id="1093900"/>
    <lineage>
        <taxon>Eukaryota</taxon>
        <taxon>Fungi</taxon>
        <taxon>Dikarya</taxon>
        <taxon>Ascomycota</taxon>
        <taxon>Pezizomycotina</taxon>
        <taxon>Sordariomycetes</taxon>
        <taxon>Sordariomycetidae</taxon>
        <taxon>Thyridiales</taxon>
        <taxon>Thyridiaceae</taxon>
        <taxon>Thyridium</taxon>
    </lineage>
</organism>
<dbReference type="Gene3D" id="3.20.20.70">
    <property type="entry name" value="Aldolase class I"/>
    <property type="match status" value="1"/>
</dbReference>
<dbReference type="InParanoid" id="A0A507B4M4"/>
<dbReference type="Proteomes" id="UP000319257">
    <property type="component" value="Unassembled WGS sequence"/>
</dbReference>